<dbReference type="EMBL" id="JAGFNK010000025">
    <property type="protein sequence ID" value="KAI9511202.1"/>
    <property type="molecule type" value="Genomic_DNA"/>
</dbReference>
<sequence length="242" mass="26791">MPNVHMIPLPAFLPFQEDHLRNLLPPNHDSLASILGLTLAYLKHLHPTKLAQPDKSMWASAHLLKLFLNDTFTMSLPLETNTYSTAPAKELNSLQTCLTSLETTLTNLTKATTNEQEDEPNNEEIPDGDCPHHHPTPSWVQPPHTYSPGTNSSLSFSFEDPDGTKAQTLLHSHILHMLGHVVTLKRWKNAPHKNPTKTQAAKPPIPHTPSPGPNHPQQAEPTTPIPQQQTKQGPFTPLTPPT</sequence>
<evidence type="ECO:0000313" key="1">
    <source>
        <dbReference type="EMBL" id="KAI9511202.1"/>
    </source>
</evidence>
<name>A0ACC0UK48_9AGAM</name>
<dbReference type="Proteomes" id="UP001207468">
    <property type="component" value="Unassembled WGS sequence"/>
</dbReference>
<organism evidence="1 2">
    <name type="scientific">Russula earlei</name>
    <dbReference type="NCBI Taxonomy" id="71964"/>
    <lineage>
        <taxon>Eukaryota</taxon>
        <taxon>Fungi</taxon>
        <taxon>Dikarya</taxon>
        <taxon>Basidiomycota</taxon>
        <taxon>Agaricomycotina</taxon>
        <taxon>Agaricomycetes</taxon>
        <taxon>Russulales</taxon>
        <taxon>Russulaceae</taxon>
        <taxon>Russula</taxon>
    </lineage>
</organism>
<reference evidence="1" key="1">
    <citation type="submission" date="2021-03" db="EMBL/GenBank/DDBJ databases">
        <title>Evolutionary priming and transition to the ectomycorrhizal habit in an iconic lineage of mushroom-forming fungi: is preadaptation a requirement?</title>
        <authorList>
            <consortium name="DOE Joint Genome Institute"/>
            <person name="Looney B.P."/>
            <person name="Miyauchi S."/>
            <person name="Morin E."/>
            <person name="Drula E."/>
            <person name="Courty P.E."/>
            <person name="Chicoki N."/>
            <person name="Fauchery L."/>
            <person name="Kohler A."/>
            <person name="Kuo A."/>
            <person name="LaButti K."/>
            <person name="Pangilinan J."/>
            <person name="Lipzen A."/>
            <person name="Riley R."/>
            <person name="Andreopoulos W."/>
            <person name="He G."/>
            <person name="Johnson J."/>
            <person name="Barry K.W."/>
            <person name="Grigoriev I.V."/>
            <person name="Nagy L."/>
            <person name="Hibbett D."/>
            <person name="Henrissat B."/>
            <person name="Matheny P.B."/>
            <person name="Labbe J."/>
            <person name="Martin A.F."/>
        </authorList>
    </citation>
    <scope>NUCLEOTIDE SEQUENCE</scope>
    <source>
        <strain evidence="1">BPL698</strain>
    </source>
</reference>
<accession>A0ACC0UK48</accession>
<keyword evidence="2" id="KW-1185">Reference proteome</keyword>
<proteinExistence type="predicted"/>
<gene>
    <name evidence="1" type="ORF">F5148DRAFT_1281010</name>
</gene>
<protein>
    <submittedName>
        <fullName evidence="1">Uncharacterized protein</fullName>
    </submittedName>
</protein>
<evidence type="ECO:0000313" key="2">
    <source>
        <dbReference type="Proteomes" id="UP001207468"/>
    </source>
</evidence>
<comment type="caution">
    <text evidence="1">The sequence shown here is derived from an EMBL/GenBank/DDBJ whole genome shotgun (WGS) entry which is preliminary data.</text>
</comment>